<dbReference type="Pfam" id="PF16344">
    <property type="entry name" value="FecR_C"/>
    <property type="match status" value="1"/>
</dbReference>
<dbReference type="InterPro" id="IPR006860">
    <property type="entry name" value="FecR"/>
</dbReference>
<keyword evidence="5" id="KW-1185">Reference proteome</keyword>
<evidence type="ECO:0000259" key="3">
    <source>
        <dbReference type="Pfam" id="PF16344"/>
    </source>
</evidence>
<dbReference type="Proteomes" id="UP000199072">
    <property type="component" value="Unassembled WGS sequence"/>
</dbReference>
<evidence type="ECO:0000259" key="2">
    <source>
        <dbReference type="Pfam" id="PF04773"/>
    </source>
</evidence>
<evidence type="ECO:0000313" key="4">
    <source>
        <dbReference type="EMBL" id="SDE77491.1"/>
    </source>
</evidence>
<dbReference type="PANTHER" id="PTHR30273">
    <property type="entry name" value="PERIPLASMIC SIGNAL SENSOR AND SIGMA FACTOR ACTIVATOR FECR-RELATED"/>
    <property type="match status" value="1"/>
</dbReference>
<dbReference type="InterPro" id="IPR032508">
    <property type="entry name" value="FecR_C"/>
</dbReference>
<reference evidence="4 5" key="1">
    <citation type="submission" date="2016-10" db="EMBL/GenBank/DDBJ databases">
        <authorList>
            <person name="de Groot N.N."/>
        </authorList>
    </citation>
    <scope>NUCLEOTIDE SEQUENCE [LARGE SCALE GENOMIC DNA]</scope>
    <source>
        <strain evidence="4 5">47C3B</strain>
    </source>
</reference>
<feature type="domain" description="Protein FecR C-terminal" evidence="3">
    <location>
        <begin position="260"/>
        <end position="330"/>
    </location>
</feature>
<organism evidence="4 5">
    <name type="scientific">Mucilaginibacter pineti</name>
    <dbReference type="NCBI Taxonomy" id="1391627"/>
    <lineage>
        <taxon>Bacteria</taxon>
        <taxon>Pseudomonadati</taxon>
        <taxon>Bacteroidota</taxon>
        <taxon>Sphingobacteriia</taxon>
        <taxon>Sphingobacteriales</taxon>
        <taxon>Sphingobacteriaceae</taxon>
        <taxon>Mucilaginibacter</taxon>
    </lineage>
</organism>
<dbReference type="Gene3D" id="2.60.120.1440">
    <property type="match status" value="1"/>
</dbReference>
<dbReference type="STRING" id="1391627.SAMN05216464_109142"/>
<dbReference type="RefSeq" id="WP_091151498.1">
    <property type="nucleotide sequence ID" value="NZ_FNAI01000009.1"/>
</dbReference>
<evidence type="ECO:0000256" key="1">
    <source>
        <dbReference type="SAM" id="Phobius"/>
    </source>
</evidence>
<dbReference type="OrthoDB" id="1452822at2"/>
<dbReference type="GO" id="GO:0016989">
    <property type="term" value="F:sigma factor antagonist activity"/>
    <property type="evidence" value="ECO:0007669"/>
    <property type="project" value="TreeGrafter"/>
</dbReference>
<keyword evidence="1" id="KW-0812">Transmembrane</keyword>
<dbReference type="Pfam" id="PF04773">
    <property type="entry name" value="FecR"/>
    <property type="match status" value="1"/>
</dbReference>
<dbReference type="AlphaFoldDB" id="A0A1G7FNI6"/>
<dbReference type="PANTHER" id="PTHR30273:SF2">
    <property type="entry name" value="PROTEIN FECR"/>
    <property type="match status" value="1"/>
</dbReference>
<dbReference type="PIRSF" id="PIRSF018266">
    <property type="entry name" value="FecR"/>
    <property type="match status" value="1"/>
</dbReference>
<gene>
    <name evidence="4" type="ORF">SAMN05216464_109142</name>
</gene>
<keyword evidence="1" id="KW-1133">Transmembrane helix</keyword>
<sequence length="332" mass="37068">MSNANTPIDDDLLVKYLLGEVTPAEYILVENWISASTENRSEYERFKLIWDESQQIAAANVDEDAAYTRLHNRIHTNQPAQRQTPIRRLKTSHWIGLAASVVLICTVLWLTFNHVYDNGSISVVKIDSRGKVRTANLPDGSVITLNSHSTLLYPERFKGEIRPVSLQGEAFFKVAPDKSKPFIIKVNDVTVRVVGTSFNIKERNGKTEVIVETGIVKVSKKQSSVNLIPGERVTINKDEGVLSKEISKGKLYNYYLTGELICDHTPLAELVPALNEVYGAHIIIGNKALQNLPITTVFKKQSLDDVLTVIADTFEGTSKITVVRKGKQIILR</sequence>
<proteinExistence type="predicted"/>
<keyword evidence="1" id="KW-0472">Membrane</keyword>
<dbReference type="Gene3D" id="3.55.50.30">
    <property type="match status" value="1"/>
</dbReference>
<dbReference type="InterPro" id="IPR012373">
    <property type="entry name" value="Ferrdict_sens_TM"/>
</dbReference>
<dbReference type="EMBL" id="FNAI01000009">
    <property type="protein sequence ID" value="SDE77491.1"/>
    <property type="molecule type" value="Genomic_DNA"/>
</dbReference>
<feature type="transmembrane region" description="Helical" evidence="1">
    <location>
        <begin position="94"/>
        <end position="112"/>
    </location>
</feature>
<feature type="domain" description="FecR protein" evidence="2">
    <location>
        <begin position="130"/>
        <end position="217"/>
    </location>
</feature>
<name>A0A1G7FNI6_9SPHI</name>
<evidence type="ECO:0000313" key="5">
    <source>
        <dbReference type="Proteomes" id="UP000199072"/>
    </source>
</evidence>
<accession>A0A1G7FNI6</accession>
<protein>
    <submittedName>
        <fullName evidence="4">FecR family protein</fullName>
    </submittedName>
</protein>